<evidence type="ECO:0000256" key="1">
    <source>
        <dbReference type="SAM" id="Phobius"/>
    </source>
</evidence>
<dbReference type="AlphaFoldDB" id="A0A0J9WCA8"/>
<feature type="transmembrane region" description="Helical" evidence="1">
    <location>
        <begin position="161"/>
        <end position="182"/>
    </location>
</feature>
<dbReference type="EMBL" id="KQ235467">
    <property type="protein sequence ID" value="KMZ98468.1"/>
    <property type="molecule type" value="Genomic_DNA"/>
</dbReference>
<name>A0A0J9WCA8_PLAVI</name>
<gene>
    <name evidence="2" type="ORF">PVNG_05245</name>
</gene>
<protein>
    <recommendedName>
        <fullName evidence="4">PIR Superfamily Protein</fullName>
    </recommendedName>
</protein>
<keyword evidence="1" id="KW-1133">Transmembrane helix</keyword>
<reference evidence="2 3" key="1">
    <citation type="submission" date="2011-09" db="EMBL/GenBank/DDBJ databases">
        <title>The Genome Sequence of Plasmodium vivax North Korean.</title>
        <authorList>
            <consortium name="The Broad Institute Genome Sequencing Platform"/>
            <consortium name="The Broad Institute Genome Sequencing Center for Infectious Disease"/>
            <person name="Neafsey D."/>
            <person name="Carlton J."/>
            <person name="Barnwell J."/>
            <person name="Collins W."/>
            <person name="Escalante A."/>
            <person name="Mullikin J."/>
            <person name="Saul A."/>
            <person name="Guigo R."/>
            <person name="Camara F."/>
            <person name="Young S.K."/>
            <person name="Zeng Q."/>
            <person name="Gargeya S."/>
            <person name="Fitzgerald M."/>
            <person name="Haas B."/>
            <person name="Abouelleil A."/>
            <person name="Alvarado L."/>
            <person name="Arachchi H.M."/>
            <person name="Berlin A."/>
            <person name="Brown A."/>
            <person name="Chapman S.B."/>
            <person name="Chen Z."/>
            <person name="Dunbar C."/>
            <person name="Freedman E."/>
            <person name="Gearin G."/>
            <person name="Gellesch M."/>
            <person name="Goldberg J."/>
            <person name="Griggs A."/>
            <person name="Gujja S."/>
            <person name="Heiman D."/>
            <person name="Howarth C."/>
            <person name="Larson L."/>
            <person name="Lui A."/>
            <person name="MacDonald P.J.P."/>
            <person name="Montmayeur A."/>
            <person name="Murphy C."/>
            <person name="Neiman D."/>
            <person name="Pearson M."/>
            <person name="Priest M."/>
            <person name="Roberts A."/>
            <person name="Saif S."/>
            <person name="Shea T."/>
            <person name="Shenoy N."/>
            <person name="Sisk P."/>
            <person name="Stolte C."/>
            <person name="Sykes S."/>
            <person name="Wortman J."/>
            <person name="Nusbaum C."/>
            <person name="Birren B."/>
        </authorList>
    </citation>
    <scope>NUCLEOTIDE SEQUENCE [LARGE SCALE GENOMIC DNA]</scope>
    <source>
        <strain evidence="2 3">North Korean</strain>
    </source>
</reference>
<evidence type="ECO:0008006" key="4">
    <source>
        <dbReference type="Google" id="ProtNLM"/>
    </source>
</evidence>
<keyword evidence="1" id="KW-0472">Membrane</keyword>
<keyword evidence="1" id="KW-0812">Transmembrane</keyword>
<organism evidence="2 3">
    <name type="scientific">Plasmodium vivax North Korean</name>
    <dbReference type="NCBI Taxonomy" id="1035514"/>
    <lineage>
        <taxon>Eukaryota</taxon>
        <taxon>Sar</taxon>
        <taxon>Alveolata</taxon>
        <taxon>Apicomplexa</taxon>
        <taxon>Aconoidasida</taxon>
        <taxon>Haemosporida</taxon>
        <taxon>Plasmodiidae</taxon>
        <taxon>Plasmodium</taxon>
        <taxon>Plasmodium (Plasmodium)</taxon>
    </lineage>
</organism>
<proteinExistence type="predicted"/>
<dbReference type="Pfam" id="PF05795">
    <property type="entry name" value="Plasmodium_Vir"/>
    <property type="match status" value="1"/>
</dbReference>
<evidence type="ECO:0000313" key="3">
    <source>
        <dbReference type="Proteomes" id="UP000053239"/>
    </source>
</evidence>
<dbReference type="Proteomes" id="UP000053239">
    <property type="component" value="Unassembled WGS sequence"/>
</dbReference>
<sequence>MKDLFDYFKNYDSIKGKKSTVGNKHEQYCKYLTYINGLYERNISNCCVCFQGEEKCREDCPHYFQCNQLYNPYNLYNEYKCSTKISGKPFKKVNLPEAIDFYSKDITEKSKQKQYLPRVDYFTPNSTQEMQDSMPKILDSVPKILDSMPHTLGNILESDPFYTIVLGAFTLLGILCFFFIFYKVIKNSLLKDNLPLLDPCFTEKSQGKIERSTIFMMCIWEDHYMKN</sequence>
<evidence type="ECO:0000313" key="2">
    <source>
        <dbReference type="EMBL" id="KMZ98468.1"/>
    </source>
</evidence>
<accession>A0A0J9WCA8</accession>
<dbReference type="InterPro" id="IPR008780">
    <property type="entry name" value="Plasmodium_Vir"/>
</dbReference>